<comment type="pathway">
    <text evidence="1">Carbohydrate acid metabolism; D-gluconate degradation.</text>
</comment>
<dbReference type="SMART" id="SM00823">
    <property type="entry name" value="PKS_PP"/>
    <property type="match status" value="1"/>
</dbReference>
<dbReference type="GO" id="GO:0005975">
    <property type="term" value="P:carbohydrate metabolic process"/>
    <property type="evidence" value="ECO:0007669"/>
    <property type="project" value="InterPro"/>
</dbReference>
<dbReference type="SUPFAM" id="SSF52540">
    <property type="entry name" value="P-loop containing nucleoside triphosphate hydrolases"/>
    <property type="match status" value="1"/>
</dbReference>
<dbReference type="PANTHER" id="PTHR43439:SF2">
    <property type="entry name" value="ENZYME, PUTATIVE (JCVI)-RELATED"/>
    <property type="match status" value="1"/>
</dbReference>
<comment type="similarity">
    <text evidence="2">Belongs to the gluconokinase GntK/GntV family.</text>
</comment>
<evidence type="ECO:0000256" key="3">
    <source>
        <dbReference type="ARBA" id="ARBA00012054"/>
    </source>
</evidence>
<keyword evidence="6" id="KW-0808">Transferase</keyword>
<dbReference type="GO" id="GO:0046316">
    <property type="term" value="F:gluconokinase activity"/>
    <property type="evidence" value="ECO:0007669"/>
    <property type="project" value="UniProtKB-EC"/>
</dbReference>
<dbReference type="Pfam" id="PF07993">
    <property type="entry name" value="NAD_binding_4"/>
    <property type="match status" value="1"/>
</dbReference>
<dbReference type="PROSITE" id="PS50075">
    <property type="entry name" value="CARRIER"/>
    <property type="match status" value="1"/>
</dbReference>
<dbReference type="Proteomes" id="UP000265631">
    <property type="component" value="Unassembled WGS sequence"/>
</dbReference>
<keyword evidence="15" id="KW-1185">Reference proteome</keyword>
<keyword evidence="4" id="KW-0596">Phosphopantetheine</keyword>
<dbReference type="SUPFAM" id="SSF47336">
    <property type="entry name" value="ACP-like"/>
    <property type="match status" value="1"/>
</dbReference>
<keyword evidence="10" id="KW-0521">NADP</keyword>
<dbReference type="PANTHER" id="PTHR43439">
    <property type="entry name" value="PHENYLACETATE-COENZYME A LIGASE"/>
    <property type="match status" value="1"/>
</dbReference>
<evidence type="ECO:0000256" key="1">
    <source>
        <dbReference type="ARBA" id="ARBA00004875"/>
    </source>
</evidence>
<organism evidence="14 15">
    <name type="scientific">Fusarium flagelliforme</name>
    <dbReference type="NCBI Taxonomy" id="2675880"/>
    <lineage>
        <taxon>Eukaryota</taxon>
        <taxon>Fungi</taxon>
        <taxon>Dikarya</taxon>
        <taxon>Ascomycota</taxon>
        <taxon>Pezizomycotina</taxon>
        <taxon>Sordariomycetes</taxon>
        <taxon>Hypocreomycetidae</taxon>
        <taxon>Hypocreales</taxon>
        <taxon>Nectriaceae</taxon>
        <taxon>Fusarium</taxon>
        <taxon>Fusarium incarnatum-equiseti species complex</taxon>
    </lineage>
</organism>
<sequence>MPATIYVPSALEDVSKDGGVVSSQQIPLRTQLKSGDDSQLHTIDSLIRHRASTYPHDHVVSYPSSGINYVDYTLQQLDIFAWRAAKHYQANLPIRETSDEKPAVVAMLGPSNLEYLITMLALNKLGHTALLLSTRIPQIAVESLVNATGATAIIADGRFTELADNVSKSISTLRCLPIAGRDVFKYSIEAHGDTQLDGHLDPKVETENVAWIIHSSGMYTAAWFPEFANNFPGSTGLPKPIYQTQKSCLPNYAIHMNMKSFITLPLFHNHGICNMFRAIHSRKAIHLYNADLPLTQDYLLNIMREHSFEIFYGVPYALKLLCETEEGIALLRDLKVVMYGGSACPDDLGNLLVDNGVNLVGHYGATEVGQLMTSFRPDGDKAWNYVRESDKISPFLKWVPRGTNLYECCVMDGWPAKVQSNQTDGSYATKDLFEPHPSIPRAWKYIARLDDTIVLVNGEKFNPVAMEGSIRSNKNVKEAVVFGAGRPYLGVLVVPSEVWADKASEEILEAVWPIVKQCNESADSFAKISKSMVKLLPWNCEYPRTDKGSVIRQACYKNFKHIIDEAYDSADVSSGDLKDMDINELKSFIRGLLAETLSLGDIPADDVDFFTLGLDSLQAIQMRSEILKTVQLGNNKLGQNVVFEHPSIEQLSHFLLRLRVGQTLVKQTSVHEEMQELLDKYATFKKAEASSVVITGATGSLGAHVAAKLISNPAISKVYCLVRASDEPQALLRVKQSMLDRKVYHNLSLNARRKIIALPSDLSDAHLGLQDDVYTSITTDLHTVIHCAWSVNFNMQLSSFEKGNIAGVKHLIDLCQAAGPSASMNFCSSVSTCSQSEVIPVPEAAPSFAWAQGMGYAQSKSVAENLCARAAEAGVNARVLRIGQIVADTTHGIWNAQEGVPMMMQTAVTIGALPKLTETPSWLPVDTVAEAVVDISLSDCGSVFTNVTNPRSFDWTRDLLPALRQAGLTFDELEPKEWVQRLRASNPDPAANPPIKLVDFFASKYDKDEFSPSKPFATAKACALSPALANAPVLNQDFVNKFVEYFSNSSWKLNNKPTLKTAIVVAGPCGSGKSTVANAVSSALKIPFVEGDSLHTRSAIEKMSSGTALIDEDRSLWLNRICIRAKETLYDLEHDSVVISCSALKATYRAAMRDLLQQHNIKALFLDLQASAVVLTSRLEAREGHYMTSDMVDGQVGLHEVATQEEADVFPIDSELSKEEVVEEALWFLRKNISS</sequence>
<evidence type="ECO:0000259" key="13">
    <source>
        <dbReference type="PROSITE" id="PS50075"/>
    </source>
</evidence>
<keyword evidence="5" id="KW-0597">Phosphoprotein</keyword>
<dbReference type="InterPro" id="IPR036736">
    <property type="entry name" value="ACP-like_sf"/>
</dbReference>
<dbReference type="Gene3D" id="1.10.1200.10">
    <property type="entry name" value="ACP-like"/>
    <property type="match status" value="1"/>
</dbReference>
<evidence type="ECO:0000256" key="6">
    <source>
        <dbReference type="ARBA" id="ARBA00022679"/>
    </source>
</evidence>
<evidence type="ECO:0000256" key="11">
    <source>
        <dbReference type="ARBA" id="ARBA00029835"/>
    </source>
</evidence>
<dbReference type="STRING" id="2594813.A0A395MR63"/>
<dbReference type="SUPFAM" id="SSF51735">
    <property type="entry name" value="NAD(P)-binding Rossmann-fold domains"/>
    <property type="match status" value="1"/>
</dbReference>
<evidence type="ECO:0000313" key="15">
    <source>
        <dbReference type="Proteomes" id="UP000265631"/>
    </source>
</evidence>
<evidence type="ECO:0000256" key="4">
    <source>
        <dbReference type="ARBA" id="ARBA00022450"/>
    </source>
</evidence>
<dbReference type="Gene3D" id="3.40.50.12780">
    <property type="entry name" value="N-terminal domain of ligase-like"/>
    <property type="match status" value="1"/>
</dbReference>
<dbReference type="CDD" id="cd02021">
    <property type="entry name" value="GntK"/>
    <property type="match status" value="1"/>
</dbReference>
<keyword evidence="8" id="KW-0418">Kinase</keyword>
<keyword evidence="9" id="KW-0067">ATP-binding</keyword>
<dbReference type="PROSITE" id="PS00012">
    <property type="entry name" value="PHOSPHOPANTETHEINE"/>
    <property type="match status" value="1"/>
</dbReference>
<feature type="domain" description="Carrier" evidence="13">
    <location>
        <begin position="580"/>
        <end position="659"/>
    </location>
</feature>
<dbReference type="Pfam" id="PF00501">
    <property type="entry name" value="AMP-binding"/>
    <property type="match status" value="2"/>
</dbReference>
<dbReference type="InterPro" id="IPR051414">
    <property type="entry name" value="Adenylate-forming_Reductase"/>
</dbReference>
<dbReference type="EC" id="2.7.1.12" evidence="3"/>
<dbReference type="GO" id="GO:0005524">
    <property type="term" value="F:ATP binding"/>
    <property type="evidence" value="ECO:0007669"/>
    <property type="project" value="UniProtKB-KW"/>
</dbReference>
<dbReference type="InterPro" id="IPR020806">
    <property type="entry name" value="PKS_PP-bd"/>
</dbReference>
<dbReference type="InterPro" id="IPR009081">
    <property type="entry name" value="PP-bd_ACP"/>
</dbReference>
<evidence type="ECO:0000256" key="5">
    <source>
        <dbReference type="ARBA" id="ARBA00022553"/>
    </source>
</evidence>
<evidence type="ECO:0000256" key="10">
    <source>
        <dbReference type="ARBA" id="ARBA00022857"/>
    </source>
</evidence>
<dbReference type="UniPathway" id="UPA00792"/>
<evidence type="ECO:0000256" key="9">
    <source>
        <dbReference type="ARBA" id="ARBA00022840"/>
    </source>
</evidence>
<dbReference type="Pfam" id="PF00550">
    <property type="entry name" value="PP-binding"/>
    <property type="match status" value="1"/>
</dbReference>
<dbReference type="Gene3D" id="3.40.50.300">
    <property type="entry name" value="P-loop containing nucleotide triphosphate hydrolases"/>
    <property type="match status" value="1"/>
</dbReference>
<comment type="caution">
    <text evidence="14">The sequence shown here is derived from an EMBL/GenBank/DDBJ whole genome shotgun (WGS) entry which is preliminary data.</text>
</comment>
<dbReference type="InterPro" id="IPR000873">
    <property type="entry name" value="AMP-dep_synth/lig_dom"/>
</dbReference>
<dbReference type="Gene3D" id="3.40.50.720">
    <property type="entry name" value="NAD(P)-binding Rossmann-like Domain"/>
    <property type="match status" value="1"/>
</dbReference>
<evidence type="ECO:0000256" key="8">
    <source>
        <dbReference type="ARBA" id="ARBA00022777"/>
    </source>
</evidence>
<evidence type="ECO:0000256" key="12">
    <source>
        <dbReference type="ARBA" id="ARBA00048090"/>
    </source>
</evidence>
<comment type="catalytic activity">
    <reaction evidence="12">
        <text>D-gluconate + ATP = 6-phospho-D-gluconate + ADP + H(+)</text>
        <dbReference type="Rhea" id="RHEA:19433"/>
        <dbReference type="ChEBI" id="CHEBI:15378"/>
        <dbReference type="ChEBI" id="CHEBI:18391"/>
        <dbReference type="ChEBI" id="CHEBI:30616"/>
        <dbReference type="ChEBI" id="CHEBI:58759"/>
        <dbReference type="ChEBI" id="CHEBI:456216"/>
        <dbReference type="EC" id="2.7.1.12"/>
    </reaction>
</comment>
<dbReference type="Pfam" id="PF13671">
    <property type="entry name" value="AAA_33"/>
    <property type="match status" value="1"/>
</dbReference>
<dbReference type="AlphaFoldDB" id="A0A395MR63"/>
<dbReference type="InterPro" id="IPR006162">
    <property type="entry name" value="Ppantetheine_attach_site"/>
</dbReference>
<dbReference type="InterPro" id="IPR013120">
    <property type="entry name" value="FAR_NAD-bd"/>
</dbReference>
<protein>
    <recommendedName>
        <fullName evidence="3">gluconokinase</fullName>
        <ecNumber evidence="3">2.7.1.12</ecNumber>
    </recommendedName>
    <alternativeName>
        <fullName evidence="11">Gluconate kinase</fullName>
    </alternativeName>
</protein>
<evidence type="ECO:0000256" key="2">
    <source>
        <dbReference type="ARBA" id="ARBA00008420"/>
    </source>
</evidence>
<dbReference type="EMBL" id="PXXK01000137">
    <property type="protein sequence ID" value="RFN50441.1"/>
    <property type="molecule type" value="Genomic_DNA"/>
</dbReference>
<keyword evidence="7" id="KW-0547">Nucleotide-binding</keyword>
<dbReference type="SUPFAM" id="SSF56801">
    <property type="entry name" value="Acetyl-CoA synthetase-like"/>
    <property type="match status" value="1"/>
</dbReference>
<reference evidence="14 15" key="1">
    <citation type="journal article" date="2018" name="PLoS Pathog.">
        <title>Evolution of structural diversity of trichothecenes, a family of toxins produced by plant pathogenic and entomopathogenic fungi.</title>
        <authorList>
            <person name="Proctor R.H."/>
            <person name="McCormick S.P."/>
            <person name="Kim H.S."/>
            <person name="Cardoza R.E."/>
            <person name="Stanley A.M."/>
            <person name="Lindo L."/>
            <person name="Kelly A."/>
            <person name="Brown D.W."/>
            <person name="Lee T."/>
            <person name="Vaughan M.M."/>
            <person name="Alexander N.J."/>
            <person name="Busman M."/>
            <person name="Gutierrez S."/>
        </authorList>
    </citation>
    <scope>NUCLEOTIDE SEQUENCE [LARGE SCALE GENOMIC DNA]</scope>
    <source>
        <strain evidence="14 15">NRRL 13405</strain>
    </source>
</reference>
<dbReference type="InterPro" id="IPR027417">
    <property type="entry name" value="P-loop_NTPase"/>
</dbReference>
<dbReference type="InterPro" id="IPR036291">
    <property type="entry name" value="NAD(P)-bd_dom_sf"/>
</dbReference>
<accession>A0A395MR63</accession>
<proteinExistence type="inferred from homology"/>
<dbReference type="NCBIfam" id="TIGR01313">
    <property type="entry name" value="therm_gnt_kin"/>
    <property type="match status" value="1"/>
</dbReference>
<dbReference type="InterPro" id="IPR042099">
    <property type="entry name" value="ANL_N_sf"/>
</dbReference>
<gene>
    <name evidence="14" type="ORF">FIE12Z_5305</name>
</gene>
<dbReference type="InterPro" id="IPR006001">
    <property type="entry name" value="Therm_gnt_kin"/>
</dbReference>
<dbReference type="GO" id="GO:0031177">
    <property type="term" value="F:phosphopantetheine binding"/>
    <property type="evidence" value="ECO:0007669"/>
    <property type="project" value="InterPro"/>
</dbReference>
<evidence type="ECO:0000313" key="14">
    <source>
        <dbReference type="EMBL" id="RFN50441.1"/>
    </source>
</evidence>
<evidence type="ECO:0000256" key="7">
    <source>
        <dbReference type="ARBA" id="ARBA00022741"/>
    </source>
</evidence>
<name>A0A395MR63_9HYPO</name>
<dbReference type="Pfam" id="PF23562">
    <property type="entry name" value="AMP-binding_C_3"/>
    <property type="match status" value="1"/>
</dbReference>